<evidence type="ECO:0000313" key="2">
    <source>
        <dbReference type="EMBL" id="OAQ59433.1"/>
    </source>
</evidence>
<dbReference type="AlphaFoldDB" id="A0A179F2R2"/>
<dbReference type="Proteomes" id="UP000078397">
    <property type="component" value="Unassembled WGS sequence"/>
</dbReference>
<feature type="signal peptide" evidence="1">
    <location>
        <begin position="1"/>
        <end position="17"/>
    </location>
</feature>
<dbReference type="GeneID" id="28852851"/>
<comment type="caution">
    <text evidence="2">The sequence shown here is derived from an EMBL/GenBank/DDBJ whole genome shotgun (WGS) entry which is preliminary data.</text>
</comment>
<feature type="chain" id="PRO_5008101165" evidence="1">
    <location>
        <begin position="18"/>
        <end position="84"/>
    </location>
</feature>
<reference evidence="2 3" key="1">
    <citation type="journal article" date="2016" name="PLoS Pathog.">
        <title>Biosynthesis of antibiotic leucinostatins in bio-control fungus Purpureocillium lilacinum and their inhibition on phytophthora revealed by genome mining.</title>
        <authorList>
            <person name="Wang G."/>
            <person name="Liu Z."/>
            <person name="Lin R."/>
            <person name="Li E."/>
            <person name="Mao Z."/>
            <person name="Ling J."/>
            <person name="Yang Y."/>
            <person name="Yin W.B."/>
            <person name="Xie B."/>
        </authorList>
    </citation>
    <scope>NUCLEOTIDE SEQUENCE [LARGE SCALE GENOMIC DNA]</scope>
    <source>
        <strain evidence="2">170</strain>
    </source>
</reference>
<accession>A0A179F2R2</accession>
<keyword evidence="1" id="KW-0732">Signal</keyword>
<sequence>MQLKVFTLAFIIGCTTAKRWAGMKNLPDGPYKCITHANGLTSDQQRRSDFAIEKRKIDCWGYLLDHGGVDDAVVSLGIAMELRD</sequence>
<keyword evidence="3" id="KW-1185">Reference proteome</keyword>
<evidence type="ECO:0000313" key="3">
    <source>
        <dbReference type="Proteomes" id="UP000078397"/>
    </source>
</evidence>
<dbReference type="RefSeq" id="XP_018137457.1">
    <property type="nucleotide sequence ID" value="XM_018288857.1"/>
</dbReference>
<dbReference type="EMBL" id="LSBJ02000011">
    <property type="protein sequence ID" value="OAQ59433.1"/>
    <property type="molecule type" value="Genomic_DNA"/>
</dbReference>
<proteinExistence type="predicted"/>
<protein>
    <submittedName>
        <fullName evidence="2">Uncharacterized protein</fullName>
    </submittedName>
</protein>
<dbReference type="OrthoDB" id="3768082at2759"/>
<organism evidence="2 3">
    <name type="scientific">Pochonia chlamydosporia 170</name>
    <dbReference type="NCBI Taxonomy" id="1380566"/>
    <lineage>
        <taxon>Eukaryota</taxon>
        <taxon>Fungi</taxon>
        <taxon>Dikarya</taxon>
        <taxon>Ascomycota</taxon>
        <taxon>Pezizomycotina</taxon>
        <taxon>Sordariomycetes</taxon>
        <taxon>Hypocreomycetidae</taxon>
        <taxon>Hypocreales</taxon>
        <taxon>Clavicipitaceae</taxon>
        <taxon>Pochonia</taxon>
    </lineage>
</organism>
<gene>
    <name evidence="2" type="ORF">VFPPC_10492</name>
</gene>
<evidence type="ECO:0000256" key="1">
    <source>
        <dbReference type="SAM" id="SignalP"/>
    </source>
</evidence>
<name>A0A179F2R2_METCM</name>
<dbReference type="KEGG" id="pchm:VFPPC_10492"/>